<name>A0A3Q7GWR4_SOLLC</name>
<dbReference type="SUPFAM" id="SSF56672">
    <property type="entry name" value="DNA/RNA polymerases"/>
    <property type="match status" value="1"/>
</dbReference>
<protein>
    <recommendedName>
        <fullName evidence="1">Reverse transcriptase Ty1/copia-type domain-containing protein</fullName>
    </recommendedName>
</protein>
<organism evidence="2">
    <name type="scientific">Solanum lycopersicum</name>
    <name type="common">Tomato</name>
    <name type="synonym">Lycopersicon esculentum</name>
    <dbReference type="NCBI Taxonomy" id="4081"/>
    <lineage>
        <taxon>Eukaryota</taxon>
        <taxon>Viridiplantae</taxon>
        <taxon>Streptophyta</taxon>
        <taxon>Embryophyta</taxon>
        <taxon>Tracheophyta</taxon>
        <taxon>Spermatophyta</taxon>
        <taxon>Magnoliopsida</taxon>
        <taxon>eudicotyledons</taxon>
        <taxon>Gunneridae</taxon>
        <taxon>Pentapetalae</taxon>
        <taxon>asterids</taxon>
        <taxon>lamiids</taxon>
        <taxon>Solanales</taxon>
        <taxon>Solanaceae</taxon>
        <taxon>Solanoideae</taxon>
        <taxon>Solaneae</taxon>
        <taxon>Solanum</taxon>
        <taxon>Solanum subgen. Lycopersicon</taxon>
    </lineage>
</organism>
<dbReference type="PANTHER" id="PTHR11439">
    <property type="entry name" value="GAG-POL-RELATED RETROTRANSPOSON"/>
    <property type="match status" value="1"/>
</dbReference>
<dbReference type="PANTHER" id="PTHR11439:SF448">
    <property type="entry name" value="REVERSE TRANSCRIPTASE TY1_COPIA-TYPE DOMAIN-CONTAINING PROTEIN"/>
    <property type="match status" value="1"/>
</dbReference>
<dbReference type="STRING" id="4081.A0A3Q7GWR4"/>
<dbReference type="InterPro" id="IPR013103">
    <property type="entry name" value="RVT_2"/>
</dbReference>
<feature type="domain" description="Reverse transcriptase Ty1/copia-type" evidence="1">
    <location>
        <begin position="159"/>
        <end position="257"/>
    </location>
</feature>
<evidence type="ECO:0000259" key="1">
    <source>
        <dbReference type="Pfam" id="PF07727"/>
    </source>
</evidence>
<evidence type="ECO:0000313" key="2">
    <source>
        <dbReference type="EnsemblPlants" id="Solyc04g051685.1.1"/>
    </source>
</evidence>
<dbReference type="EnsemblPlants" id="Solyc04g051685.1.1">
    <property type="protein sequence ID" value="Solyc04g051685.1.1"/>
    <property type="gene ID" value="Solyc04g051685.1"/>
</dbReference>
<keyword evidence="3" id="KW-1185">Reference proteome</keyword>
<dbReference type="InParanoid" id="A0A3Q7GWR4"/>
<proteinExistence type="predicted"/>
<dbReference type="Gramene" id="Solyc04g051685.1.1">
    <property type="protein sequence ID" value="Solyc04g051685.1.1"/>
    <property type="gene ID" value="Solyc04g051685.1"/>
</dbReference>
<dbReference type="Pfam" id="PF07727">
    <property type="entry name" value="RVT_2"/>
    <property type="match status" value="1"/>
</dbReference>
<evidence type="ECO:0000313" key="3">
    <source>
        <dbReference type="Proteomes" id="UP000004994"/>
    </source>
</evidence>
<accession>A0A3Q7GWR4</accession>
<dbReference type="AlphaFoldDB" id="A0A3Q7GWR4"/>
<sequence length="374" mass="41830">MVRQCQLITKEHAILQDFYTGKVKGIGKEEGGLYLLQSKCSEKICSRTSSISLAEKVTDDVQTWHKRLGNIPAGVMKKFSFLQNKIDVSFSEHIFPFLQLKHGDNIRLFPELEGTSDDCYSSAVASEVVHFPDEHVFASNSPLQESLVPVKTTDDSLPPSQHDHSLFILRRRGKQVMILVYVDDLLITGDDEGLIQETKDVLHKAFKIKDLGSLKYFLGIEVCRSKKGILLCQRKYALKLIDDLGLAGSKTAMTPLEQNQKLTSQEHCGLQNDALLSDIKGYQRLIGKLLYLTLTRPDIAYSVQTLSQFMQNPKRSHLEATHRVVRSIKNEPGMGILLSAEGSASLIAYCDVDWASCPNSRKSVTGYIVKLCNP</sequence>
<reference evidence="2" key="1">
    <citation type="journal article" date="2012" name="Nature">
        <title>The tomato genome sequence provides insights into fleshy fruit evolution.</title>
        <authorList>
            <consortium name="Tomato Genome Consortium"/>
        </authorList>
    </citation>
    <scope>NUCLEOTIDE SEQUENCE [LARGE SCALE GENOMIC DNA]</scope>
    <source>
        <strain evidence="2">cv. Heinz 1706</strain>
    </source>
</reference>
<dbReference type="Proteomes" id="UP000004994">
    <property type="component" value="Chromosome 4"/>
</dbReference>
<reference evidence="2" key="2">
    <citation type="submission" date="2019-01" db="UniProtKB">
        <authorList>
            <consortium name="EnsemblPlants"/>
        </authorList>
    </citation>
    <scope>IDENTIFICATION</scope>
    <source>
        <strain evidence="2">cv. Heinz 1706</strain>
    </source>
</reference>
<dbReference type="InterPro" id="IPR043502">
    <property type="entry name" value="DNA/RNA_pol_sf"/>
</dbReference>